<reference evidence="8" key="1">
    <citation type="submission" date="2016-10" db="EMBL/GenBank/DDBJ databases">
        <authorList>
            <person name="Varghese N."/>
            <person name="Submissions S."/>
        </authorList>
    </citation>
    <scope>NUCLEOTIDE SEQUENCE [LARGE SCALE GENOMIC DNA]</scope>
    <source>
        <strain evidence="8">Gh-67</strain>
    </source>
</reference>
<dbReference type="InterPro" id="IPR007016">
    <property type="entry name" value="O-antigen_ligase-rel_domated"/>
</dbReference>
<evidence type="ECO:0000313" key="8">
    <source>
        <dbReference type="Proteomes" id="UP000199705"/>
    </source>
</evidence>
<evidence type="ECO:0000256" key="4">
    <source>
        <dbReference type="ARBA" id="ARBA00023136"/>
    </source>
</evidence>
<feature type="transmembrane region" description="Helical" evidence="5">
    <location>
        <begin position="195"/>
        <end position="211"/>
    </location>
</feature>
<dbReference type="AlphaFoldDB" id="A0A1G7Z1A7"/>
<protein>
    <submittedName>
        <fullName evidence="7">O-antigen ligase</fullName>
    </submittedName>
</protein>
<dbReference type="PANTHER" id="PTHR37422">
    <property type="entry name" value="TEICHURONIC ACID BIOSYNTHESIS PROTEIN TUAE"/>
    <property type="match status" value="1"/>
</dbReference>
<evidence type="ECO:0000256" key="3">
    <source>
        <dbReference type="ARBA" id="ARBA00022989"/>
    </source>
</evidence>
<feature type="transmembrane region" description="Helical" evidence="5">
    <location>
        <begin position="337"/>
        <end position="358"/>
    </location>
</feature>
<evidence type="ECO:0000256" key="1">
    <source>
        <dbReference type="ARBA" id="ARBA00004141"/>
    </source>
</evidence>
<evidence type="ECO:0000313" key="7">
    <source>
        <dbReference type="EMBL" id="SDH02316.1"/>
    </source>
</evidence>
<dbReference type="PANTHER" id="PTHR37422:SF13">
    <property type="entry name" value="LIPOPOLYSACCHARIDE BIOSYNTHESIS PROTEIN PA4999-RELATED"/>
    <property type="match status" value="1"/>
</dbReference>
<feature type="transmembrane region" description="Helical" evidence="5">
    <location>
        <begin position="370"/>
        <end position="388"/>
    </location>
</feature>
<feature type="transmembrane region" description="Helical" evidence="5">
    <location>
        <begin position="394"/>
        <end position="414"/>
    </location>
</feature>
<dbReference type="EMBL" id="FNCG01000006">
    <property type="protein sequence ID" value="SDH02316.1"/>
    <property type="molecule type" value="Genomic_DNA"/>
</dbReference>
<dbReference type="RefSeq" id="WP_091167896.1">
    <property type="nucleotide sequence ID" value="NZ_FNCG01000006.1"/>
</dbReference>
<gene>
    <name evidence="7" type="ORF">SAMN05192573_106110</name>
</gene>
<feature type="transmembrane region" description="Helical" evidence="5">
    <location>
        <begin position="116"/>
        <end position="143"/>
    </location>
</feature>
<name>A0A1G7Z1A7_9SPHI</name>
<organism evidence="7 8">
    <name type="scientific">Mucilaginibacter gossypii</name>
    <dbReference type="NCBI Taxonomy" id="551996"/>
    <lineage>
        <taxon>Bacteria</taxon>
        <taxon>Pseudomonadati</taxon>
        <taxon>Bacteroidota</taxon>
        <taxon>Sphingobacteriia</taxon>
        <taxon>Sphingobacteriales</taxon>
        <taxon>Sphingobacteriaceae</taxon>
        <taxon>Mucilaginibacter</taxon>
    </lineage>
</organism>
<dbReference type="GO" id="GO:0016874">
    <property type="term" value="F:ligase activity"/>
    <property type="evidence" value="ECO:0007669"/>
    <property type="project" value="UniProtKB-KW"/>
</dbReference>
<dbReference type="STRING" id="551996.SAMN05192573_106110"/>
<accession>A0A1G7Z1A7</accession>
<feature type="transmembrane region" description="Helical" evidence="5">
    <location>
        <begin position="92"/>
        <end position="109"/>
    </location>
</feature>
<feature type="transmembrane region" description="Helical" evidence="5">
    <location>
        <begin position="163"/>
        <end position="183"/>
    </location>
</feature>
<evidence type="ECO:0000256" key="2">
    <source>
        <dbReference type="ARBA" id="ARBA00022692"/>
    </source>
</evidence>
<feature type="transmembrane region" description="Helical" evidence="5">
    <location>
        <begin position="240"/>
        <end position="258"/>
    </location>
</feature>
<comment type="subcellular location">
    <subcellularLocation>
        <location evidence="1">Membrane</location>
        <topology evidence="1">Multi-pass membrane protein</topology>
    </subcellularLocation>
</comment>
<feature type="transmembrane region" description="Helical" evidence="5">
    <location>
        <begin position="217"/>
        <end position="233"/>
    </location>
</feature>
<keyword evidence="4 5" id="KW-0472">Membrane</keyword>
<keyword evidence="3 5" id="KW-1133">Transmembrane helix</keyword>
<sequence length="421" mass="47745">MEKLLRPDDALNNRISYYLLMLLLLSLPFNLFYSHLFLIGLALHTTIQIRKTTIKPLLTRANFALAAVFFVTLLSIIYTTNKPQAFTELGRQVTILLIPLIFCFNPLDLKKYRHNFLFVFSLGCTITITYLFLQALFTIKYYHLPLKALASSAFTNHNFSEPLAIHATFFSMQIAIALVYLLYILVREPVKTRKFFWLTCCGILAMGILQLSSKSIFIALLLIINIALPLFILKGRNRFRFMAISTALFIVVMAGIYTRDTFKERYVTELKKDLSQSTDAELTDPRLARWNVAISVGAHSPVIGHGAGTEIGLLKDPFFDHQFYRSYLAGLNAHNQFISFFIKSGVVGLMVYLCVLAFGIRAAVTKRDLLLMAFMVIITVVSFSENFLDVDKGIFFYSVFFSLLIFSASSETTATHAKNIV</sequence>
<dbReference type="Proteomes" id="UP000199705">
    <property type="component" value="Unassembled WGS sequence"/>
</dbReference>
<feature type="transmembrane region" description="Helical" evidence="5">
    <location>
        <begin position="63"/>
        <end position="80"/>
    </location>
</feature>
<dbReference type="InterPro" id="IPR051533">
    <property type="entry name" value="WaaL-like"/>
</dbReference>
<dbReference type="Pfam" id="PF04932">
    <property type="entry name" value="Wzy_C"/>
    <property type="match status" value="1"/>
</dbReference>
<feature type="domain" description="O-antigen ligase-related" evidence="6">
    <location>
        <begin position="203"/>
        <end position="353"/>
    </location>
</feature>
<evidence type="ECO:0000256" key="5">
    <source>
        <dbReference type="SAM" id="Phobius"/>
    </source>
</evidence>
<feature type="transmembrane region" description="Helical" evidence="5">
    <location>
        <begin position="15"/>
        <end position="43"/>
    </location>
</feature>
<keyword evidence="2 5" id="KW-0812">Transmembrane</keyword>
<keyword evidence="7" id="KW-0436">Ligase</keyword>
<dbReference type="GO" id="GO:0016020">
    <property type="term" value="C:membrane"/>
    <property type="evidence" value="ECO:0007669"/>
    <property type="project" value="UniProtKB-SubCell"/>
</dbReference>
<evidence type="ECO:0000259" key="6">
    <source>
        <dbReference type="Pfam" id="PF04932"/>
    </source>
</evidence>
<keyword evidence="8" id="KW-1185">Reference proteome</keyword>
<proteinExistence type="predicted"/>